<evidence type="ECO:0000313" key="1">
    <source>
        <dbReference type="EMBL" id="KYQ59940.1"/>
    </source>
</evidence>
<dbReference type="EMBL" id="KQ982116">
    <property type="protein sequence ID" value="KYQ59940.1"/>
    <property type="molecule type" value="Genomic_DNA"/>
</dbReference>
<organism evidence="1 2">
    <name type="scientific">Mycetomoellerius zeteki</name>
    <dbReference type="NCBI Taxonomy" id="64791"/>
    <lineage>
        <taxon>Eukaryota</taxon>
        <taxon>Metazoa</taxon>
        <taxon>Ecdysozoa</taxon>
        <taxon>Arthropoda</taxon>
        <taxon>Hexapoda</taxon>
        <taxon>Insecta</taxon>
        <taxon>Pterygota</taxon>
        <taxon>Neoptera</taxon>
        <taxon>Endopterygota</taxon>
        <taxon>Hymenoptera</taxon>
        <taxon>Apocrita</taxon>
        <taxon>Aculeata</taxon>
        <taxon>Formicoidea</taxon>
        <taxon>Formicidae</taxon>
        <taxon>Myrmicinae</taxon>
        <taxon>Mycetomoellerius</taxon>
    </lineage>
</organism>
<dbReference type="AlphaFoldDB" id="A0A151XIA3"/>
<protein>
    <submittedName>
        <fullName evidence="1">Uncharacterized protein</fullName>
    </submittedName>
</protein>
<dbReference type="Proteomes" id="UP000075809">
    <property type="component" value="Unassembled WGS sequence"/>
</dbReference>
<evidence type="ECO:0000313" key="2">
    <source>
        <dbReference type="Proteomes" id="UP000075809"/>
    </source>
</evidence>
<gene>
    <name evidence="1" type="ORF">ALC60_01037</name>
</gene>
<accession>A0A151XIA3</accession>
<keyword evidence="2" id="KW-1185">Reference proteome</keyword>
<sequence length="87" mass="9898">MSAYNRRNQKGNEKCNSTLTYKPQAARWLWQWKVTGDCDGVAGCTSRTCDGEARFACFEIPLPREMRSVHGSDSLSVIFSRAFLYLL</sequence>
<proteinExistence type="predicted"/>
<name>A0A151XIA3_9HYME</name>
<reference evidence="1 2" key="1">
    <citation type="submission" date="2015-09" db="EMBL/GenBank/DDBJ databases">
        <title>Trachymyrmex zeteki WGS genome.</title>
        <authorList>
            <person name="Nygaard S."/>
            <person name="Hu H."/>
            <person name="Boomsma J."/>
            <person name="Zhang G."/>
        </authorList>
    </citation>
    <scope>NUCLEOTIDE SEQUENCE [LARGE SCALE GENOMIC DNA]</scope>
    <source>
        <strain evidence="1">Tzet28-1</strain>
        <tissue evidence="1">Whole body</tissue>
    </source>
</reference>